<dbReference type="Gene3D" id="2.120.10.90">
    <property type="entry name" value="DNA gyrase/topoisomerase IV, subunit A, C-terminal"/>
    <property type="match status" value="1"/>
</dbReference>
<dbReference type="GO" id="GO:0006265">
    <property type="term" value="P:DNA topological change"/>
    <property type="evidence" value="ECO:0007669"/>
    <property type="project" value="InterPro"/>
</dbReference>
<dbReference type="PANTHER" id="PTHR43493">
    <property type="entry name" value="DNA GYRASE/TOPOISOMERASE SUBUNIT A"/>
    <property type="match status" value="1"/>
</dbReference>
<keyword evidence="4" id="KW-0799">Topoisomerase</keyword>
<dbReference type="GO" id="GO:0005524">
    <property type="term" value="F:ATP binding"/>
    <property type="evidence" value="ECO:0007669"/>
    <property type="project" value="InterPro"/>
</dbReference>
<keyword evidence="6" id="KW-0413">Isomerase</keyword>
<dbReference type="GO" id="GO:0005737">
    <property type="term" value="C:cytoplasm"/>
    <property type="evidence" value="ECO:0007669"/>
    <property type="project" value="TreeGrafter"/>
</dbReference>
<feature type="non-terminal residue" evidence="9">
    <location>
        <position position="396"/>
    </location>
</feature>
<feature type="domain" description="Topo IIA-type catalytic" evidence="8">
    <location>
        <begin position="1"/>
        <end position="223"/>
    </location>
</feature>
<dbReference type="InterPro" id="IPR006691">
    <property type="entry name" value="GyrA/parC_rep"/>
</dbReference>
<evidence type="ECO:0000256" key="3">
    <source>
        <dbReference type="ARBA" id="ARBA00012895"/>
    </source>
</evidence>
<feature type="non-terminal residue" evidence="9">
    <location>
        <position position="1"/>
    </location>
</feature>
<dbReference type="InterPro" id="IPR013760">
    <property type="entry name" value="Topo_IIA-like_dom_sf"/>
</dbReference>
<dbReference type="Gene3D" id="3.30.1360.40">
    <property type="match status" value="1"/>
</dbReference>
<dbReference type="PROSITE" id="PS52040">
    <property type="entry name" value="TOPO_IIA"/>
    <property type="match status" value="1"/>
</dbReference>
<accession>A0A0F8Y8S4</accession>
<evidence type="ECO:0000313" key="9">
    <source>
        <dbReference type="EMBL" id="KKK77768.1"/>
    </source>
</evidence>
<dbReference type="Pfam" id="PF03989">
    <property type="entry name" value="DNA_gyraseA_C"/>
    <property type="match status" value="4"/>
</dbReference>
<evidence type="ECO:0000259" key="8">
    <source>
        <dbReference type="PROSITE" id="PS52040"/>
    </source>
</evidence>
<dbReference type="SMART" id="SM00434">
    <property type="entry name" value="TOP4c"/>
    <property type="match status" value="1"/>
</dbReference>
<comment type="caution">
    <text evidence="9">The sequence shown here is derived from an EMBL/GenBank/DDBJ whole genome shotgun (WGS) entry which is preliminary data.</text>
</comment>
<dbReference type="Gene3D" id="1.10.268.10">
    <property type="entry name" value="Topoisomerase, domain 3"/>
    <property type="match status" value="1"/>
</dbReference>
<gene>
    <name evidence="9" type="ORF">LCGC14_2850270</name>
</gene>
<reference evidence="9" key="1">
    <citation type="journal article" date="2015" name="Nature">
        <title>Complex archaea that bridge the gap between prokaryotes and eukaryotes.</title>
        <authorList>
            <person name="Spang A."/>
            <person name="Saw J.H."/>
            <person name="Jorgensen S.L."/>
            <person name="Zaremba-Niedzwiedzka K."/>
            <person name="Martijn J."/>
            <person name="Lind A.E."/>
            <person name="van Eijk R."/>
            <person name="Schleper C."/>
            <person name="Guy L."/>
            <person name="Ettema T.J."/>
        </authorList>
    </citation>
    <scope>NUCLEOTIDE SEQUENCE</scope>
</reference>
<dbReference type="InterPro" id="IPR002205">
    <property type="entry name" value="Topo_IIA_dom_A"/>
</dbReference>
<dbReference type="EC" id="5.6.2.2" evidence="3"/>
<keyword evidence="5" id="KW-0238">DNA-binding</keyword>
<sequence length="396" mass="45436">IAKLIQSKKLKDISDLRDESSKGKIRIVIELKRGANSKFVINSLHKYTRLQDSFSVNFLALVNGQPKTLNLKQAIEEYVKHRKIIIINRTKYELKKAKERKEIVEGLLIALKKIDEIISLIKKSKSVSEVSEILMKKFSLSKRQTQAILETKLQQLTSLEQKKLKNEYLDLENKISEFEKILENIKEVLKIITKEISEIKKKYGDERKTRVVKKIGEISEKDLIQKKEVVVTITEKGYTKRLDVKSYREQRRGGKGVIGSNLTTGDFVKQLITCSTHDYLLFFTTRGRVLWLKAYEIPQAEKYSKGKAIINFLNLRNERVTNVISVKNFEGFLVMATKKGMVKKISLTHFSKPRDSGIKAINLPLDNSDILIGVQLVKSGQEVLLATKKGQAIRFN</sequence>
<feature type="coiled-coil region" evidence="7">
    <location>
        <begin position="142"/>
        <end position="202"/>
    </location>
</feature>
<dbReference type="InterPro" id="IPR035516">
    <property type="entry name" value="Gyrase/topoIV_suA_C"/>
</dbReference>
<organism evidence="9">
    <name type="scientific">marine sediment metagenome</name>
    <dbReference type="NCBI Taxonomy" id="412755"/>
    <lineage>
        <taxon>unclassified sequences</taxon>
        <taxon>metagenomes</taxon>
        <taxon>ecological metagenomes</taxon>
    </lineage>
</organism>
<dbReference type="AlphaFoldDB" id="A0A0F8Y8S4"/>
<dbReference type="Pfam" id="PF00521">
    <property type="entry name" value="DNA_topoisoIV"/>
    <property type="match status" value="1"/>
</dbReference>
<dbReference type="InterPro" id="IPR013757">
    <property type="entry name" value="Topo_IIA_A_a_sf"/>
</dbReference>
<dbReference type="SUPFAM" id="SSF101904">
    <property type="entry name" value="GyrA/ParC C-terminal domain-like"/>
    <property type="match status" value="1"/>
</dbReference>
<dbReference type="PANTHER" id="PTHR43493:SF5">
    <property type="entry name" value="DNA GYRASE SUBUNIT A, CHLOROPLASTIC_MITOCHONDRIAL"/>
    <property type="match status" value="1"/>
</dbReference>
<evidence type="ECO:0000256" key="6">
    <source>
        <dbReference type="ARBA" id="ARBA00023235"/>
    </source>
</evidence>
<dbReference type="EMBL" id="LAZR01054798">
    <property type="protein sequence ID" value="KKK77768.1"/>
    <property type="molecule type" value="Genomic_DNA"/>
</dbReference>
<dbReference type="GO" id="GO:0003677">
    <property type="term" value="F:DNA binding"/>
    <property type="evidence" value="ECO:0007669"/>
    <property type="project" value="UniProtKB-KW"/>
</dbReference>
<dbReference type="InterPro" id="IPR013758">
    <property type="entry name" value="Topo_IIA_A/C_ab"/>
</dbReference>
<dbReference type="InterPro" id="IPR050220">
    <property type="entry name" value="Type_II_DNA_Topoisomerases"/>
</dbReference>
<proteinExistence type="inferred from homology"/>
<evidence type="ECO:0000256" key="2">
    <source>
        <dbReference type="ARBA" id="ARBA00008263"/>
    </source>
</evidence>
<keyword evidence="7" id="KW-0175">Coiled coil</keyword>
<dbReference type="FunFam" id="1.10.268.10:FF:000001">
    <property type="entry name" value="DNA gyrase subunit A"/>
    <property type="match status" value="1"/>
</dbReference>
<comment type="catalytic activity">
    <reaction evidence="1">
        <text>ATP-dependent breakage, passage and rejoining of double-stranded DNA.</text>
        <dbReference type="EC" id="5.6.2.2"/>
    </reaction>
</comment>
<dbReference type="GO" id="GO:0009330">
    <property type="term" value="C:DNA topoisomerase type II (double strand cut, ATP-hydrolyzing) complex"/>
    <property type="evidence" value="ECO:0007669"/>
    <property type="project" value="TreeGrafter"/>
</dbReference>
<evidence type="ECO:0000256" key="1">
    <source>
        <dbReference type="ARBA" id="ARBA00000185"/>
    </source>
</evidence>
<dbReference type="GO" id="GO:0003918">
    <property type="term" value="F:DNA topoisomerase type II (double strand cut, ATP-hydrolyzing) activity"/>
    <property type="evidence" value="ECO:0007669"/>
    <property type="project" value="UniProtKB-EC"/>
</dbReference>
<dbReference type="Gene3D" id="3.90.199.10">
    <property type="entry name" value="Topoisomerase II, domain 5"/>
    <property type="match status" value="1"/>
</dbReference>
<evidence type="ECO:0000256" key="7">
    <source>
        <dbReference type="SAM" id="Coils"/>
    </source>
</evidence>
<protein>
    <recommendedName>
        <fullName evidence="3">DNA topoisomerase (ATP-hydrolyzing)</fullName>
        <ecNumber evidence="3">5.6.2.2</ecNumber>
    </recommendedName>
</protein>
<comment type="similarity">
    <text evidence="2">Belongs to the type II topoisomerase GyrA/ParC subunit family.</text>
</comment>
<evidence type="ECO:0000256" key="4">
    <source>
        <dbReference type="ARBA" id="ARBA00023029"/>
    </source>
</evidence>
<name>A0A0F8Y8S4_9ZZZZ</name>
<dbReference type="SUPFAM" id="SSF56719">
    <property type="entry name" value="Type II DNA topoisomerase"/>
    <property type="match status" value="1"/>
</dbReference>
<evidence type="ECO:0000256" key="5">
    <source>
        <dbReference type="ARBA" id="ARBA00023125"/>
    </source>
</evidence>